<comment type="caution">
    <text evidence="3">The sequence shown here is derived from an EMBL/GenBank/DDBJ whole genome shotgun (WGS) entry which is preliminary data.</text>
</comment>
<sequence length="506" mass="55225">MLRVLGPRITADTSQHADLRATYTLLYRYTLGRQQLADAETRCSELEAQLQKERQESDILKAALERQNAAERELLAVQRNLEEENTRLRAERNDWRTSDRKYDQCSAEYQQLSEELQAIKDTHTVRSLETRQFYLHDISGAKAEPVAILKDSPDSEDALKVTIAGRDNIYQLSPVRSDQPIPDLPSTLLTFQPLTDDIDEAAHDGTNYRSHISSSRAISIQPKPDAPRFRSHSSMLSAADPDAMAISLPRSTLDVHMASVSSSPLVSSVQYSLRPAEFVSSSLGRVPENALGLRTVEPVRMSPSTTTQEALQRQWVAQLNDVLTDHITPSSTSLSRKPTLSDAGSDRSAPNVPGGISSTRTPSPVSTTSMSHSASSVEKEYSALTQRPQYLSAKPVSSASKAAMEHQQRTRASSTASATAAPPVSPYPPVSSTRDRDAAPPVHAIYAPAPPQAPSPSRPPQPRRQMTEPVSISKGKASAMGLAPPGTYQSGLTRSMRAMQEAPRVS</sequence>
<feature type="compositionally biased region" description="Low complexity" evidence="2">
    <location>
        <begin position="412"/>
        <end position="422"/>
    </location>
</feature>
<feature type="compositionally biased region" description="Low complexity" evidence="2">
    <location>
        <begin position="357"/>
        <end position="376"/>
    </location>
</feature>
<keyword evidence="1" id="KW-0175">Coiled coil</keyword>
<feature type="compositionally biased region" description="Pro residues" evidence="2">
    <location>
        <begin position="448"/>
        <end position="462"/>
    </location>
</feature>
<keyword evidence="4" id="KW-1185">Reference proteome</keyword>
<feature type="compositionally biased region" description="Low complexity" evidence="2">
    <location>
        <begin position="392"/>
        <end position="402"/>
    </location>
</feature>
<dbReference type="STRING" id="5643.A0A060S6U4"/>
<evidence type="ECO:0000256" key="2">
    <source>
        <dbReference type="SAM" id="MobiDB-lite"/>
    </source>
</evidence>
<dbReference type="Proteomes" id="UP000029665">
    <property type="component" value="Unassembled WGS sequence"/>
</dbReference>
<evidence type="ECO:0000313" key="4">
    <source>
        <dbReference type="Proteomes" id="UP000029665"/>
    </source>
</evidence>
<dbReference type="OMA" id="TRSMRAM"/>
<feature type="region of interest" description="Disordered" evidence="2">
    <location>
        <begin position="327"/>
        <end position="506"/>
    </location>
</feature>
<dbReference type="EMBL" id="CCBP010000067">
    <property type="protein sequence ID" value="CDO70090.1"/>
    <property type="molecule type" value="Genomic_DNA"/>
</dbReference>
<accession>A0A060S6U4</accession>
<reference evidence="3" key="1">
    <citation type="submission" date="2014-01" db="EMBL/GenBank/DDBJ databases">
        <title>The genome of the white-rot fungus Pycnoporus cinnabarinus: a basidiomycete model with a versatile arsenal for lignocellulosic biomass breakdown.</title>
        <authorList>
            <person name="Levasseur A."/>
            <person name="Lomascolo A."/>
            <person name="Ruiz-Duenas F.J."/>
            <person name="Uzan E."/>
            <person name="Piumi F."/>
            <person name="Kues U."/>
            <person name="Ram A.F.J."/>
            <person name="Murat C."/>
            <person name="Haon M."/>
            <person name="Benoit I."/>
            <person name="Arfi Y."/>
            <person name="Chevret D."/>
            <person name="Drula E."/>
            <person name="Kwon M.J."/>
            <person name="Gouret P."/>
            <person name="Lesage-Meessen L."/>
            <person name="Lombard V."/>
            <person name="Mariette J."/>
            <person name="Noirot C."/>
            <person name="Park J."/>
            <person name="Patyshakuliyeva A."/>
            <person name="Wieneger R.A.B."/>
            <person name="Wosten H.A.B."/>
            <person name="Martin F."/>
            <person name="Coutinho P.M."/>
            <person name="de Vries R."/>
            <person name="Martinez A.T."/>
            <person name="Klopp C."/>
            <person name="Pontarotti P."/>
            <person name="Henrissat B."/>
            <person name="Record E."/>
        </authorList>
    </citation>
    <scope>NUCLEOTIDE SEQUENCE [LARGE SCALE GENOMIC DNA]</scope>
    <source>
        <strain evidence="3">BRFM137</strain>
    </source>
</reference>
<proteinExistence type="predicted"/>
<feature type="coiled-coil region" evidence="1">
    <location>
        <begin position="29"/>
        <end position="122"/>
    </location>
</feature>
<dbReference type="HOGENOM" id="CLU_538768_0_0_1"/>
<protein>
    <submittedName>
        <fullName evidence="3">Uncharacterized protein</fullName>
    </submittedName>
</protein>
<feature type="compositionally biased region" description="Polar residues" evidence="2">
    <location>
        <begin position="327"/>
        <end position="338"/>
    </location>
</feature>
<gene>
    <name evidence="3" type="ORF">BN946_scf184806.g17</name>
</gene>
<organism evidence="3 4">
    <name type="scientific">Pycnoporus cinnabarinus</name>
    <name type="common">Cinnabar-red polypore</name>
    <name type="synonym">Trametes cinnabarina</name>
    <dbReference type="NCBI Taxonomy" id="5643"/>
    <lineage>
        <taxon>Eukaryota</taxon>
        <taxon>Fungi</taxon>
        <taxon>Dikarya</taxon>
        <taxon>Basidiomycota</taxon>
        <taxon>Agaricomycotina</taxon>
        <taxon>Agaricomycetes</taxon>
        <taxon>Polyporales</taxon>
        <taxon>Polyporaceae</taxon>
        <taxon>Trametes</taxon>
    </lineage>
</organism>
<evidence type="ECO:0000313" key="3">
    <source>
        <dbReference type="EMBL" id="CDO70090.1"/>
    </source>
</evidence>
<name>A0A060S6U4_PYCCI</name>
<dbReference type="AlphaFoldDB" id="A0A060S6U4"/>
<evidence type="ECO:0000256" key="1">
    <source>
        <dbReference type="SAM" id="Coils"/>
    </source>
</evidence>
<dbReference type="OrthoDB" id="6105938at2759"/>